<dbReference type="OrthoDB" id="6762186at2759"/>
<protein>
    <submittedName>
        <fullName evidence="1">Uncharacterized protein</fullName>
    </submittedName>
</protein>
<organism evidence="1 2">
    <name type="scientific">Diabrotica balteata</name>
    <name type="common">Banded cucumber beetle</name>
    <dbReference type="NCBI Taxonomy" id="107213"/>
    <lineage>
        <taxon>Eukaryota</taxon>
        <taxon>Metazoa</taxon>
        <taxon>Ecdysozoa</taxon>
        <taxon>Arthropoda</taxon>
        <taxon>Hexapoda</taxon>
        <taxon>Insecta</taxon>
        <taxon>Pterygota</taxon>
        <taxon>Neoptera</taxon>
        <taxon>Endopterygota</taxon>
        <taxon>Coleoptera</taxon>
        <taxon>Polyphaga</taxon>
        <taxon>Cucujiformia</taxon>
        <taxon>Chrysomeloidea</taxon>
        <taxon>Chrysomelidae</taxon>
        <taxon>Galerucinae</taxon>
        <taxon>Diabroticina</taxon>
        <taxon>Diabroticites</taxon>
        <taxon>Diabrotica</taxon>
    </lineage>
</organism>
<sequence length="120" mass="14726">MARMGNNGNRKSSYNTREVNYNEFLDLKKLAQYTIVNKKEDQKGQTVNWLKVKCFKYEKQFPSILQYKYNFHDDYKYINVSFVRVVLLTEQSKRIIIMKIWLFLNYILNSFQFRMQRKKI</sequence>
<reference evidence="1" key="1">
    <citation type="submission" date="2022-01" db="EMBL/GenBank/DDBJ databases">
        <authorList>
            <person name="King R."/>
        </authorList>
    </citation>
    <scope>NUCLEOTIDE SEQUENCE</scope>
</reference>
<dbReference type="Proteomes" id="UP001153709">
    <property type="component" value="Chromosome 9"/>
</dbReference>
<proteinExistence type="predicted"/>
<gene>
    <name evidence="1" type="ORF">DIABBA_LOCUS13630</name>
</gene>
<dbReference type="EMBL" id="OU898284">
    <property type="protein sequence ID" value="CAG9841030.1"/>
    <property type="molecule type" value="Genomic_DNA"/>
</dbReference>
<evidence type="ECO:0000313" key="1">
    <source>
        <dbReference type="EMBL" id="CAG9841030.1"/>
    </source>
</evidence>
<name>A0A9N9T8N0_DIABA</name>
<evidence type="ECO:0000313" key="2">
    <source>
        <dbReference type="Proteomes" id="UP001153709"/>
    </source>
</evidence>
<keyword evidence="2" id="KW-1185">Reference proteome</keyword>
<dbReference type="AlphaFoldDB" id="A0A9N9T8N0"/>
<accession>A0A9N9T8N0</accession>